<accession>A0A811S3A9</accession>
<organism evidence="2 3">
    <name type="scientific">Miscanthus lutarioriparius</name>
    <dbReference type="NCBI Taxonomy" id="422564"/>
    <lineage>
        <taxon>Eukaryota</taxon>
        <taxon>Viridiplantae</taxon>
        <taxon>Streptophyta</taxon>
        <taxon>Embryophyta</taxon>
        <taxon>Tracheophyta</taxon>
        <taxon>Spermatophyta</taxon>
        <taxon>Magnoliopsida</taxon>
        <taxon>Liliopsida</taxon>
        <taxon>Poales</taxon>
        <taxon>Poaceae</taxon>
        <taxon>PACMAD clade</taxon>
        <taxon>Panicoideae</taxon>
        <taxon>Andropogonodae</taxon>
        <taxon>Andropogoneae</taxon>
        <taxon>Saccharinae</taxon>
        <taxon>Miscanthus</taxon>
    </lineage>
</organism>
<evidence type="ECO:0000256" key="1">
    <source>
        <dbReference type="SAM" id="MobiDB-lite"/>
    </source>
</evidence>
<protein>
    <submittedName>
        <fullName evidence="2">Uncharacterized protein</fullName>
    </submittedName>
</protein>
<name>A0A811S3A9_9POAL</name>
<keyword evidence="3" id="KW-1185">Reference proteome</keyword>
<reference evidence="2" key="1">
    <citation type="submission" date="2020-10" db="EMBL/GenBank/DDBJ databases">
        <authorList>
            <person name="Han B."/>
            <person name="Lu T."/>
            <person name="Zhao Q."/>
            <person name="Huang X."/>
            <person name="Zhao Y."/>
        </authorList>
    </citation>
    <scope>NUCLEOTIDE SEQUENCE</scope>
</reference>
<dbReference type="Proteomes" id="UP000604825">
    <property type="component" value="Unassembled WGS sequence"/>
</dbReference>
<dbReference type="EMBL" id="CAJGYO010000018">
    <property type="protein sequence ID" value="CAD6336029.1"/>
    <property type="molecule type" value="Genomic_DNA"/>
</dbReference>
<evidence type="ECO:0000313" key="2">
    <source>
        <dbReference type="EMBL" id="CAD6336029.1"/>
    </source>
</evidence>
<feature type="compositionally biased region" description="Polar residues" evidence="1">
    <location>
        <begin position="44"/>
        <end position="66"/>
    </location>
</feature>
<sequence length="237" mass="26182">MEDVNDLAREGFPVELPQDLKLLPHDAAAAEMAVQAEKAPPLQRKQQSTGGSNFGQDVAASRSNQCEHPASGEITVNPFSSAPNPMPALPELHEAGLNSIEKQGLEATKTSQEMANNEALEAQELDPQHSKQDQEGAISPREIDPALQASVQDFLPKLARELKGLLQCQAELMATTQVKGHQQHHDFLLEDMLQKKIVSTKAPRRSDPLLPKVFARIEKDMIQKRIPYEKETEMGEQ</sequence>
<comment type="caution">
    <text evidence="2">The sequence shown here is derived from an EMBL/GenBank/DDBJ whole genome shotgun (WGS) entry which is preliminary data.</text>
</comment>
<evidence type="ECO:0000313" key="3">
    <source>
        <dbReference type="Proteomes" id="UP000604825"/>
    </source>
</evidence>
<gene>
    <name evidence="2" type="ORF">NCGR_LOCUS60127</name>
</gene>
<dbReference type="AlphaFoldDB" id="A0A811S3A9"/>
<feature type="region of interest" description="Disordered" evidence="1">
    <location>
        <begin position="31"/>
        <end position="101"/>
    </location>
</feature>
<proteinExistence type="predicted"/>